<sequence length="34" mass="3983">MDDEGEEAVFELRQPIIDKEEAYKLYQTTIFGTC</sequence>
<reference evidence="1 2" key="1">
    <citation type="submission" date="2020-08" db="EMBL/GenBank/DDBJ databases">
        <title>Genomic Encyclopedia of Type Strains, Phase IV (KMG-IV): sequencing the most valuable type-strain genomes for metagenomic binning, comparative biology and taxonomic classification.</title>
        <authorList>
            <person name="Goeker M."/>
        </authorList>
    </citation>
    <scope>NUCLEOTIDE SEQUENCE [LARGE SCALE GENOMIC DNA]</scope>
    <source>
        <strain evidence="1 2">DSM 27471</strain>
    </source>
</reference>
<keyword evidence="2" id="KW-1185">Reference proteome</keyword>
<evidence type="ECO:0000313" key="2">
    <source>
        <dbReference type="Proteomes" id="UP000544222"/>
    </source>
</evidence>
<dbReference type="EMBL" id="JACHYB010000001">
    <property type="protein sequence ID" value="MBB3187651.1"/>
    <property type="molecule type" value="Genomic_DNA"/>
</dbReference>
<evidence type="ECO:0000313" key="1">
    <source>
        <dbReference type="EMBL" id="MBB3187651.1"/>
    </source>
</evidence>
<comment type="caution">
    <text evidence="1">The sequence shown here is derived from an EMBL/GenBank/DDBJ whole genome shotgun (WGS) entry which is preliminary data.</text>
</comment>
<organism evidence="1 2">
    <name type="scientific">Microbacter margulisiae</name>
    <dbReference type="NCBI Taxonomy" id="1350067"/>
    <lineage>
        <taxon>Bacteria</taxon>
        <taxon>Pseudomonadati</taxon>
        <taxon>Bacteroidota</taxon>
        <taxon>Bacteroidia</taxon>
        <taxon>Bacteroidales</taxon>
        <taxon>Porphyromonadaceae</taxon>
        <taxon>Microbacter</taxon>
    </lineage>
</organism>
<name>A0A7W5DRL6_9PORP</name>
<proteinExistence type="predicted"/>
<dbReference type="Proteomes" id="UP000544222">
    <property type="component" value="Unassembled WGS sequence"/>
</dbReference>
<accession>A0A7W5DRL6</accession>
<protein>
    <submittedName>
        <fullName evidence="1">Uncharacterized protein</fullName>
    </submittedName>
</protein>
<gene>
    <name evidence="1" type="ORF">FHX64_001814</name>
</gene>
<dbReference type="AlphaFoldDB" id="A0A7W5DRL6"/>